<name>A0ABD5T760_9EURY</name>
<sequence length="705" mass="74733">MTGRGDGNGTRDRAVTVQIGAVILFGFLIVALSTYQATVVPDQNREVEFLHNQEVQTDMVELSASVAATGRTGSAAPATVKLGTRYPSRTFFVNPPPASGRLSTVPPPDNENASLENVNVTSSVGNEANDYWTDGANRNKSTRFVVYEPRYSNYREAPATRYESGITFNRFSNGANLTLTDQRVVEDDRITLVAVSGDLRRNGVSTVSVDPEAVSTISRRERVSGELNVTIPTTLNATRWDELLSDEIDDGWVNDTHQTGPNRVTIELNDSRTYSLGIAAVHLGSGDAPDRSAAYLDVEQRPSQMTEGTTREVVLEVRDQFGNPVSGKAVTGYAPEGSFVGGTTATVRTDDDGRAVFEYTAGGDDAALNFTFVDGKNPGDSGFDASMPENANITVDISAPTAGTGGSGSPLAVVGTATAFDADGDSTPGGVSLTVRNTGNTSVDITAVTVIPEDIRFNGLSDEIAGEGKEQSELYVESSTQSGYVDVELTPDQYTYVSGRGRSLSLIEPRTERALNTNTGGLEDVSTVVGSGMVEVRGQTNTTVEFAEFYLVGENSATEQNMSDRDVRIVVAYMSNDGAKRTAEFLVHTAPPGSAGGGGGSGSGSSQTSFTGTSVTDNTGSNGKQTDFDISYSVNNTDFENVTITVVNSDSGVQEGQYTSVAQSDTYSFNDDNSNKQTYDIVFRIYASDGTIEDEVTITEKSGAG</sequence>
<feature type="region of interest" description="Disordered" evidence="1">
    <location>
        <begin position="589"/>
        <end position="624"/>
    </location>
</feature>
<dbReference type="InterPro" id="IPR013783">
    <property type="entry name" value="Ig-like_fold"/>
</dbReference>
<dbReference type="Proteomes" id="UP001596443">
    <property type="component" value="Unassembled WGS sequence"/>
</dbReference>
<evidence type="ECO:0008006" key="5">
    <source>
        <dbReference type="Google" id="ProtNLM"/>
    </source>
</evidence>
<evidence type="ECO:0000313" key="4">
    <source>
        <dbReference type="Proteomes" id="UP001596443"/>
    </source>
</evidence>
<evidence type="ECO:0000256" key="1">
    <source>
        <dbReference type="SAM" id="MobiDB-lite"/>
    </source>
</evidence>
<accession>A0ABD5T760</accession>
<evidence type="ECO:0000256" key="2">
    <source>
        <dbReference type="SAM" id="Phobius"/>
    </source>
</evidence>
<protein>
    <recommendedName>
        <fullName evidence="5">Big-1 domain-containing protein</fullName>
    </recommendedName>
</protein>
<keyword evidence="2" id="KW-0812">Transmembrane</keyword>
<dbReference type="InterPro" id="IPR008964">
    <property type="entry name" value="Invasin/intimin_cell_adhesion"/>
</dbReference>
<keyword evidence="2" id="KW-1133">Transmembrane helix</keyword>
<organism evidence="3 4">
    <name type="scientific">Halobaculum halobium</name>
    <dbReference type="NCBI Taxonomy" id="3032281"/>
    <lineage>
        <taxon>Archaea</taxon>
        <taxon>Methanobacteriati</taxon>
        <taxon>Methanobacteriota</taxon>
        <taxon>Stenosarchaea group</taxon>
        <taxon>Halobacteria</taxon>
        <taxon>Halobacteriales</taxon>
        <taxon>Haloferacaceae</taxon>
        <taxon>Halobaculum</taxon>
    </lineage>
</organism>
<dbReference type="SUPFAM" id="SSF49373">
    <property type="entry name" value="Invasin/intimin cell-adhesion fragments"/>
    <property type="match status" value="1"/>
</dbReference>
<proteinExistence type="predicted"/>
<feature type="transmembrane region" description="Helical" evidence="2">
    <location>
        <begin position="14"/>
        <end position="35"/>
    </location>
</feature>
<keyword evidence="4" id="KW-1185">Reference proteome</keyword>
<comment type="caution">
    <text evidence="3">The sequence shown here is derived from an EMBL/GenBank/DDBJ whole genome shotgun (WGS) entry which is preliminary data.</text>
</comment>
<feature type="compositionally biased region" description="Gly residues" evidence="1">
    <location>
        <begin position="594"/>
        <end position="603"/>
    </location>
</feature>
<feature type="compositionally biased region" description="Low complexity" evidence="1">
    <location>
        <begin position="604"/>
        <end position="614"/>
    </location>
</feature>
<gene>
    <name evidence="3" type="ORF">ACFQFD_04315</name>
</gene>
<dbReference type="AlphaFoldDB" id="A0ABD5T760"/>
<dbReference type="RefSeq" id="WP_390214586.1">
    <property type="nucleotide sequence ID" value="NZ_JBHSWX010000012.1"/>
</dbReference>
<feature type="compositionally biased region" description="Polar residues" evidence="1">
    <location>
        <begin position="615"/>
        <end position="624"/>
    </location>
</feature>
<evidence type="ECO:0000313" key="3">
    <source>
        <dbReference type="EMBL" id="MFC6785222.1"/>
    </source>
</evidence>
<dbReference type="EMBL" id="JBHSWX010000012">
    <property type="protein sequence ID" value="MFC6785222.1"/>
    <property type="molecule type" value="Genomic_DNA"/>
</dbReference>
<keyword evidence="2" id="KW-0472">Membrane</keyword>
<reference evidence="3 4" key="1">
    <citation type="journal article" date="2019" name="Int. J. Syst. Evol. Microbiol.">
        <title>The Global Catalogue of Microorganisms (GCM) 10K type strain sequencing project: providing services to taxonomists for standard genome sequencing and annotation.</title>
        <authorList>
            <consortium name="The Broad Institute Genomics Platform"/>
            <consortium name="The Broad Institute Genome Sequencing Center for Infectious Disease"/>
            <person name="Wu L."/>
            <person name="Ma J."/>
        </authorList>
    </citation>
    <scope>NUCLEOTIDE SEQUENCE [LARGE SCALE GENOMIC DNA]</scope>
    <source>
        <strain evidence="3 4">SYNS20</strain>
    </source>
</reference>
<dbReference type="Gene3D" id="2.60.40.10">
    <property type="entry name" value="Immunoglobulins"/>
    <property type="match status" value="1"/>
</dbReference>